<sequence>MMKNLFFFLHSSRLAFYSTETVIDSAPLRSQITPSPPLLPRYHIHYIFHFLPLGDFGAINSLVCLREIHHFVPHNHIDTKTFRRDRNVTNPLFRQSTSPILRSLSDHTRRRDRARAITTPSDLTVSGRSSENLTAILAWFNNSGSEDGGINKCVIERFDKEAAEMYKRSFKYVWVLAEVDWRQKRELLLEKKVKGVDVKEALRLQKENNFVISDVRPEAEYKDGHPPGAINVEMYRLIREWTPWDIARHLGSAFFGIFSGTE</sequence>
<dbReference type="PANTHER" id="PTHR44920">
    <property type="entry name" value="RHODANESE-LIKE DOMAIN-CONTAINING PROTEIN 14, CHLOROPLASTIC-RELATED"/>
    <property type="match status" value="1"/>
</dbReference>
<protein>
    <submittedName>
        <fullName evidence="2">(rape) hypothetical protein</fullName>
    </submittedName>
</protein>
<reference evidence="2" key="1">
    <citation type="submission" date="2021-01" db="EMBL/GenBank/DDBJ databases">
        <authorList>
            <consortium name="Genoscope - CEA"/>
            <person name="William W."/>
        </authorList>
    </citation>
    <scope>NUCLEOTIDE SEQUENCE</scope>
</reference>
<proteinExistence type="predicted"/>
<dbReference type="InterPro" id="IPR036873">
    <property type="entry name" value="Rhodanese-like_dom_sf"/>
</dbReference>
<dbReference type="PANTHER" id="PTHR44920:SF3">
    <property type="entry name" value="RHODANESE DOMAIN-CONTAINING PROTEIN"/>
    <property type="match status" value="1"/>
</dbReference>
<dbReference type="InterPro" id="IPR043186">
    <property type="entry name" value="Str14"/>
</dbReference>
<dbReference type="PROSITE" id="PS50206">
    <property type="entry name" value="RHODANESE_3"/>
    <property type="match status" value="1"/>
</dbReference>
<gene>
    <name evidence="2" type="ORF">DARMORV10_A07P23910.1</name>
</gene>
<evidence type="ECO:0000313" key="2">
    <source>
        <dbReference type="EMBL" id="CAF2172789.1"/>
    </source>
</evidence>
<dbReference type="CDD" id="cd00158">
    <property type="entry name" value="RHOD"/>
    <property type="match status" value="1"/>
</dbReference>
<dbReference type="Gene3D" id="3.40.250.10">
    <property type="entry name" value="Rhodanese-like domain"/>
    <property type="match status" value="1"/>
</dbReference>
<dbReference type="Pfam" id="PF00581">
    <property type="entry name" value="Rhodanese"/>
    <property type="match status" value="1"/>
</dbReference>
<dbReference type="AlphaFoldDB" id="A0A816YTY7"/>
<feature type="domain" description="Rhodanese" evidence="1">
    <location>
        <begin position="206"/>
        <end position="237"/>
    </location>
</feature>
<dbReference type="InterPro" id="IPR001763">
    <property type="entry name" value="Rhodanese-like_dom"/>
</dbReference>
<dbReference type="EMBL" id="HG994361">
    <property type="protein sequence ID" value="CAF2172789.1"/>
    <property type="molecule type" value="Genomic_DNA"/>
</dbReference>
<dbReference type="SUPFAM" id="SSF52821">
    <property type="entry name" value="Rhodanese/Cell cycle control phosphatase"/>
    <property type="match status" value="1"/>
</dbReference>
<dbReference type="Proteomes" id="UP001295469">
    <property type="component" value="Chromosome A07"/>
</dbReference>
<organism evidence="2">
    <name type="scientific">Brassica napus</name>
    <name type="common">Rape</name>
    <dbReference type="NCBI Taxonomy" id="3708"/>
    <lineage>
        <taxon>Eukaryota</taxon>
        <taxon>Viridiplantae</taxon>
        <taxon>Streptophyta</taxon>
        <taxon>Embryophyta</taxon>
        <taxon>Tracheophyta</taxon>
        <taxon>Spermatophyta</taxon>
        <taxon>Magnoliopsida</taxon>
        <taxon>eudicotyledons</taxon>
        <taxon>Gunneridae</taxon>
        <taxon>Pentapetalae</taxon>
        <taxon>rosids</taxon>
        <taxon>malvids</taxon>
        <taxon>Brassicales</taxon>
        <taxon>Brassicaceae</taxon>
        <taxon>Brassiceae</taxon>
        <taxon>Brassica</taxon>
    </lineage>
</organism>
<name>A0A816YTY7_BRANA</name>
<evidence type="ECO:0000259" key="1">
    <source>
        <dbReference type="PROSITE" id="PS50206"/>
    </source>
</evidence>
<accession>A0A816YTY7</accession>